<protein>
    <recommendedName>
        <fullName evidence="7">Ankyrin repeat protein</fullName>
    </recommendedName>
</protein>
<dbReference type="PANTHER" id="PTHR24123">
    <property type="entry name" value="ANKYRIN REPEAT-CONTAINING"/>
    <property type="match status" value="1"/>
</dbReference>
<feature type="repeat" description="ANK" evidence="3">
    <location>
        <begin position="425"/>
        <end position="457"/>
    </location>
</feature>
<evidence type="ECO:0000313" key="6">
    <source>
        <dbReference type="Proteomes" id="UP001447188"/>
    </source>
</evidence>
<feature type="repeat" description="ANK" evidence="3">
    <location>
        <begin position="532"/>
        <end position="564"/>
    </location>
</feature>
<feature type="repeat" description="ANK" evidence="3">
    <location>
        <begin position="604"/>
        <end position="636"/>
    </location>
</feature>
<organism evidence="5 6">
    <name type="scientific">Discina gigas</name>
    <dbReference type="NCBI Taxonomy" id="1032678"/>
    <lineage>
        <taxon>Eukaryota</taxon>
        <taxon>Fungi</taxon>
        <taxon>Dikarya</taxon>
        <taxon>Ascomycota</taxon>
        <taxon>Pezizomycotina</taxon>
        <taxon>Pezizomycetes</taxon>
        <taxon>Pezizales</taxon>
        <taxon>Discinaceae</taxon>
        <taxon>Discina</taxon>
    </lineage>
</organism>
<dbReference type="PRINTS" id="PR01415">
    <property type="entry name" value="ANKYRIN"/>
</dbReference>
<dbReference type="Proteomes" id="UP001447188">
    <property type="component" value="Unassembled WGS sequence"/>
</dbReference>
<feature type="repeat" description="ANK" evidence="3">
    <location>
        <begin position="565"/>
        <end position="597"/>
    </location>
</feature>
<evidence type="ECO:0000256" key="1">
    <source>
        <dbReference type="ARBA" id="ARBA00022737"/>
    </source>
</evidence>
<dbReference type="PROSITE" id="PS50088">
    <property type="entry name" value="ANK_REPEAT"/>
    <property type="match status" value="6"/>
</dbReference>
<reference evidence="5 6" key="1">
    <citation type="submission" date="2024-02" db="EMBL/GenBank/DDBJ databases">
        <title>Discinaceae phylogenomics.</title>
        <authorList>
            <person name="Dirks A.C."/>
            <person name="James T.Y."/>
        </authorList>
    </citation>
    <scope>NUCLEOTIDE SEQUENCE [LARGE SCALE GENOMIC DNA]</scope>
    <source>
        <strain evidence="5 6">ACD0624</strain>
    </source>
</reference>
<dbReference type="Gene3D" id="1.25.40.20">
    <property type="entry name" value="Ankyrin repeat-containing domain"/>
    <property type="match status" value="3"/>
</dbReference>
<evidence type="ECO:0000256" key="2">
    <source>
        <dbReference type="ARBA" id="ARBA00023043"/>
    </source>
</evidence>
<sequence length="693" mass="75264">MDPLSVAASVTGLIMAGGQIASLIGRLYDAPSIALAVETEISHFVVVLSQLQPFLTSQRNTIAHPSRTSLVEVQQIQIILTGSVLTVSELQAAVGAICHGSTSISLRDRMKWVMAESNIAQLIQRVRDHKSSLTLLLTLLTWYDRVSPVPTPPPHLSNADVPGSKSTSEATNNMTQLCVLLEQFIQHNTQLFARVQELEGQSLAPEPRLSAEPGIRTSPGSSRGAFERVLSESDLYRRVLNRGNPNARYGHGTFDNRSIASGLSLSQVPDISAMRLAVSPAELSNPECYATTQTQTQTAQFGNLQRSGSDGFLVRPPDVLYRSSSNWDTAAWELMKSGADMEAVYPGLDPPEQVPGGYAHVMGLHEACKMGEHHTVRICLERGADLACSNWDGDYPLHIAARNGHHETVQVLLEWRADIEARNPFMETPLHLAAMNGHDQTVQVLLNFGANTKARNDCDYFPLYVAAGHGQLGVVMTLVEAGADMVDGRDPNDVPLHATASNSLHIAASNGHKEVVRFLLKSGADKELRTRIGRTPLHCAASQGMYWTALELMKNGADIEAQCSHGNRPLHLAASGGKLDIIRLLLSSGAELSSGADIEAKNNAGDRPLHAAACSENREAVRELLLNGAEIEANNNVGDRPLHLAVDGNKKWNVGILLPWRANRYAENWFGRTPWGIALDTPDGEMEQLLRDA</sequence>
<keyword evidence="6" id="KW-1185">Reference proteome</keyword>
<accession>A0ABR3GHL0</accession>
<evidence type="ECO:0008006" key="7">
    <source>
        <dbReference type="Google" id="ProtNLM"/>
    </source>
</evidence>
<gene>
    <name evidence="5" type="ORF">Q9L58_005632</name>
</gene>
<dbReference type="InterPro" id="IPR051165">
    <property type="entry name" value="Multifunctional_ANK_Repeat"/>
</dbReference>
<dbReference type="Pfam" id="PF12796">
    <property type="entry name" value="Ank_2"/>
    <property type="match status" value="3"/>
</dbReference>
<feature type="repeat" description="ANK" evidence="3">
    <location>
        <begin position="499"/>
        <end position="531"/>
    </location>
</feature>
<evidence type="ECO:0000313" key="5">
    <source>
        <dbReference type="EMBL" id="KAL0635424.1"/>
    </source>
</evidence>
<dbReference type="PROSITE" id="PS50297">
    <property type="entry name" value="ANK_REP_REGION"/>
    <property type="match status" value="6"/>
</dbReference>
<comment type="caution">
    <text evidence="5">The sequence shown here is derived from an EMBL/GenBank/DDBJ whole genome shotgun (WGS) entry which is preliminary data.</text>
</comment>
<keyword evidence="2 3" id="KW-0040">ANK repeat</keyword>
<dbReference type="InterPro" id="IPR002110">
    <property type="entry name" value="Ankyrin_rpt"/>
</dbReference>
<dbReference type="PANTHER" id="PTHR24123:SF33">
    <property type="entry name" value="PROTEIN HOS4"/>
    <property type="match status" value="1"/>
</dbReference>
<feature type="region of interest" description="Disordered" evidence="4">
    <location>
        <begin position="204"/>
        <end position="226"/>
    </location>
</feature>
<keyword evidence="1" id="KW-0677">Repeat</keyword>
<name>A0ABR3GHL0_9PEZI</name>
<dbReference type="SMART" id="SM00248">
    <property type="entry name" value="ANK"/>
    <property type="match status" value="8"/>
</dbReference>
<evidence type="ECO:0000256" key="4">
    <source>
        <dbReference type="SAM" id="MobiDB-lite"/>
    </source>
</evidence>
<feature type="repeat" description="ANK" evidence="3">
    <location>
        <begin position="392"/>
        <end position="424"/>
    </location>
</feature>
<evidence type="ECO:0000256" key="3">
    <source>
        <dbReference type="PROSITE-ProRule" id="PRU00023"/>
    </source>
</evidence>
<dbReference type="InterPro" id="IPR036770">
    <property type="entry name" value="Ankyrin_rpt-contain_sf"/>
</dbReference>
<dbReference type="SUPFAM" id="SSF48403">
    <property type="entry name" value="Ankyrin repeat"/>
    <property type="match status" value="1"/>
</dbReference>
<dbReference type="Pfam" id="PF13637">
    <property type="entry name" value="Ank_4"/>
    <property type="match status" value="1"/>
</dbReference>
<dbReference type="EMBL" id="JBBBZM010000070">
    <property type="protein sequence ID" value="KAL0635424.1"/>
    <property type="molecule type" value="Genomic_DNA"/>
</dbReference>
<proteinExistence type="predicted"/>